<feature type="chain" id="PRO_5032808753" evidence="3">
    <location>
        <begin position="24"/>
        <end position="526"/>
    </location>
</feature>
<evidence type="ECO:0000259" key="4">
    <source>
        <dbReference type="Pfam" id="PF07607"/>
    </source>
</evidence>
<dbReference type="Proteomes" id="UP000460290">
    <property type="component" value="Unassembled WGS sequence"/>
</dbReference>
<evidence type="ECO:0000256" key="1">
    <source>
        <dbReference type="SAM" id="Coils"/>
    </source>
</evidence>
<dbReference type="Pfam" id="PF07607">
    <property type="entry name" value="DUF1570"/>
    <property type="match status" value="1"/>
</dbReference>
<evidence type="ECO:0000313" key="5">
    <source>
        <dbReference type="EMBL" id="MXO83053.1"/>
    </source>
</evidence>
<comment type="caution">
    <text evidence="5">The sequence shown here is derived from an EMBL/GenBank/DDBJ whole genome shotgun (WGS) entry which is preliminary data.</text>
</comment>
<feature type="region of interest" description="Disordered" evidence="2">
    <location>
        <begin position="492"/>
        <end position="526"/>
    </location>
</feature>
<gene>
    <name evidence="5" type="ORF">GRI35_06700</name>
</gene>
<dbReference type="SUPFAM" id="SSF48452">
    <property type="entry name" value="TPR-like"/>
    <property type="match status" value="1"/>
</dbReference>
<protein>
    <submittedName>
        <fullName evidence="5">DUF1570 domain-containing protein</fullName>
    </submittedName>
</protein>
<feature type="compositionally biased region" description="Acidic residues" evidence="2">
    <location>
        <begin position="513"/>
        <end position="526"/>
    </location>
</feature>
<keyword evidence="6" id="KW-1185">Reference proteome</keyword>
<dbReference type="EMBL" id="WTYZ01000001">
    <property type="protein sequence ID" value="MXO83053.1"/>
    <property type="molecule type" value="Genomic_DNA"/>
</dbReference>
<organism evidence="5 6">
    <name type="scientific">Pontixanthobacter aestiaquae</name>
    <dbReference type="NCBI Taxonomy" id="1509367"/>
    <lineage>
        <taxon>Bacteria</taxon>
        <taxon>Pseudomonadati</taxon>
        <taxon>Pseudomonadota</taxon>
        <taxon>Alphaproteobacteria</taxon>
        <taxon>Sphingomonadales</taxon>
        <taxon>Erythrobacteraceae</taxon>
        <taxon>Pontixanthobacter</taxon>
    </lineage>
</organism>
<feature type="signal peptide" evidence="3">
    <location>
        <begin position="1"/>
        <end position="23"/>
    </location>
</feature>
<evidence type="ECO:0000256" key="3">
    <source>
        <dbReference type="SAM" id="SignalP"/>
    </source>
</evidence>
<dbReference type="Gene3D" id="1.25.40.10">
    <property type="entry name" value="Tetratricopeptide repeat domain"/>
    <property type="match status" value="1"/>
</dbReference>
<dbReference type="InterPro" id="IPR011464">
    <property type="entry name" value="DUF1570"/>
</dbReference>
<evidence type="ECO:0000313" key="6">
    <source>
        <dbReference type="Proteomes" id="UP000460290"/>
    </source>
</evidence>
<proteinExistence type="predicted"/>
<keyword evidence="1" id="KW-0175">Coiled coil</keyword>
<feature type="coiled-coil region" evidence="1">
    <location>
        <begin position="248"/>
        <end position="275"/>
    </location>
</feature>
<reference evidence="5 6" key="1">
    <citation type="submission" date="2019-12" db="EMBL/GenBank/DDBJ databases">
        <title>Genomic-based taxomic classification of the family Erythrobacteraceae.</title>
        <authorList>
            <person name="Xu L."/>
        </authorList>
    </citation>
    <scope>NUCLEOTIDE SEQUENCE [LARGE SCALE GENOMIC DNA]</scope>
    <source>
        <strain evidence="5 6">KCTC 42006</strain>
    </source>
</reference>
<dbReference type="AlphaFoldDB" id="A0A844Z802"/>
<accession>A0A844Z802</accession>
<name>A0A844Z802_9SPHN</name>
<sequence length="526" mass="58252">MGVAVKYLIVFLVVIGLASPAHAKWHEAQSDHFVIYADDSEKDVRRFAEMLEQYHASMEFITGRKVEKPSPSNRVVIFAVGSQRDIRKLAGTKSKYIAGFYVPRAGGSKAFVQDVRLTNGYPDFSTVVLLHEYAHHFLISTSRFAMPRWMSEGAAEFFAASSFNKDGSVQVGRPALHRANELAFADDVSIYELLDSELYEKNKGNKYDAFYGRSWLLYHFLTFDDARKGQLSAYWQQVASGSSSMDAAEAVFGDLDELEKELTRYLKQRRMFNYRLKPEWLKFGEVSVRKLSEGEAKMMPIRMRSQRGVNQEQAAEVVVDAREVAEKYPGDAGVLTALAEAEYDSGNDAAAIAAADAAIAIDPTKGNAYVQKGYALFRMAEDADDLEAAYKEAMKPFSALNKIENNHPLPLIYYYRSYVQRGEAPPEQAKLALEKAAMLAPFDHSLWMNVGLMQASEGKIAIAQQSLAPLAGNPHGGPQAAAAKKLIELLGQAEEGTPFGSDSAPETIKNDPLTDDDETVEPTEMG</sequence>
<dbReference type="OrthoDB" id="5523615at2"/>
<dbReference type="InterPro" id="IPR011990">
    <property type="entry name" value="TPR-like_helical_dom_sf"/>
</dbReference>
<feature type="domain" description="DUF1570" evidence="4">
    <location>
        <begin position="130"/>
        <end position="225"/>
    </location>
</feature>
<evidence type="ECO:0000256" key="2">
    <source>
        <dbReference type="SAM" id="MobiDB-lite"/>
    </source>
</evidence>
<keyword evidence="3" id="KW-0732">Signal</keyword>